<name>A0A3M6QSV4_9BURK</name>
<organism evidence="9 10">
    <name type="scientific">Corticibacter populi</name>
    <dbReference type="NCBI Taxonomy" id="1550736"/>
    <lineage>
        <taxon>Bacteria</taxon>
        <taxon>Pseudomonadati</taxon>
        <taxon>Pseudomonadota</taxon>
        <taxon>Betaproteobacteria</taxon>
        <taxon>Burkholderiales</taxon>
        <taxon>Comamonadaceae</taxon>
        <taxon>Corticibacter</taxon>
    </lineage>
</organism>
<dbReference type="RefSeq" id="WP_122229667.1">
    <property type="nucleotide sequence ID" value="NZ_RDQO01000003.1"/>
</dbReference>
<feature type="binding site" evidence="4">
    <location>
        <position position="67"/>
    </location>
    <ligand>
        <name>substrate</name>
    </ligand>
</feature>
<dbReference type="PROSITE" id="PS51732">
    <property type="entry name" value="ASN_GLN_ASE_3"/>
    <property type="match status" value="1"/>
</dbReference>
<evidence type="ECO:0000313" key="9">
    <source>
        <dbReference type="EMBL" id="RMX05931.1"/>
    </source>
</evidence>
<feature type="active site" evidence="5">
    <location>
        <position position="15"/>
    </location>
</feature>
<dbReference type="PIRSF" id="PIRSF500176">
    <property type="entry name" value="L_ASNase"/>
    <property type="match status" value="1"/>
</dbReference>
<accession>A0A3M6QSV4</accession>
<dbReference type="CDD" id="cd08964">
    <property type="entry name" value="L-asparaginase_II"/>
    <property type="match status" value="1"/>
</dbReference>
<proteinExistence type="inferred from homology"/>
<keyword evidence="10" id="KW-1185">Reference proteome</keyword>
<dbReference type="SMART" id="SM00870">
    <property type="entry name" value="Asparaginase"/>
    <property type="match status" value="1"/>
</dbReference>
<feature type="active site" evidence="6">
    <location>
        <position position="100"/>
    </location>
</feature>
<dbReference type="PROSITE" id="PS00144">
    <property type="entry name" value="ASN_GLN_ASE_1"/>
    <property type="match status" value="1"/>
</dbReference>
<gene>
    <name evidence="9" type="ORF">D8I35_12350</name>
</gene>
<dbReference type="InterPro" id="IPR004550">
    <property type="entry name" value="AsnASE_II"/>
</dbReference>
<dbReference type="GO" id="GO:0006528">
    <property type="term" value="P:asparagine metabolic process"/>
    <property type="evidence" value="ECO:0007669"/>
    <property type="project" value="InterPro"/>
</dbReference>
<dbReference type="Pfam" id="PF17763">
    <property type="entry name" value="Asparaginase_C"/>
    <property type="match status" value="1"/>
</dbReference>
<dbReference type="Gene3D" id="3.40.50.1170">
    <property type="entry name" value="L-asparaginase, N-terminal domain"/>
    <property type="match status" value="1"/>
</dbReference>
<dbReference type="Pfam" id="PF00710">
    <property type="entry name" value="Asparaginase"/>
    <property type="match status" value="1"/>
</dbReference>
<evidence type="ECO:0000256" key="6">
    <source>
        <dbReference type="PROSITE-ProRule" id="PRU10100"/>
    </source>
</evidence>
<evidence type="ECO:0000256" key="4">
    <source>
        <dbReference type="PIRSR" id="PIRSR001220-2"/>
    </source>
</evidence>
<evidence type="ECO:0000313" key="10">
    <source>
        <dbReference type="Proteomes" id="UP000278006"/>
    </source>
</evidence>
<dbReference type="GO" id="GO:0004067">
    <property type="term" value="F:asparaginase activity"/>
    <property type="evidence" value="ECO:0007669"/>
    <property type="project" value="UniProtKB-UniRule"/>
</dbReference>
<protein>
    <submittedName>
        <fullName evidence="9">Asparaginase</fullName>
    </submittedName>
</protein>
<feature type="domain" description="Asparaginase/glutaminase C-terminal" evidence="8">
    <location>
        <begin position="242"/>
        <end position="335"/>
    </location>
</feature>
<feature type="domain" description="L-asparaginase N-terminal" evidence="7">
    <location>
        <begin position="7"/>
        <end position="200"/>
    </location>
</feature>
<dbReference type="InterPro" id="IPR027475">
    <property type="entry name" value="Asparaginase/glutaminase_AS2"/>
</dbReference>
<comment type="similarity">
    <text evidence="1">Belongs to the asparaginase 1 family.</text>
</comment>
<evidence type="ECO:0000256" key="2">
    <source>
        <dbReference type="ARBA" id="ARBA00022801"/>
    </source>
</evidence>
<dbReference type="EMBL" id="RDQO01000003">
    <property type="protein sequence ID" value="RMX05931.1"/>
    <property type="molecule type" value="Genomic_DNA"/>
</dbReference>
<keyword evidence="2" id="KW-0378">Hydrolase</keyword>
<evidence type="ECO:0000256" key="1">
    <source>
        <dbReference type="ARBA" id="ARBA00010518"/>
    </source>
</evidence>
<dbReference type="PRINTS" id="PR00139">
    <property type="entry name" value="ASNGLNASE"/>
</dbReference>
<dbReference type="InterPro" id="IPR006034">
    <property type="entry name" value="Asparaginase/glutaminase-like"/>
</dbReference>
<comment type="caution">
    <text evidence="9">The sequence shown here is derived from an EMBL/GenBank/DDBJ whole genome shotgun (WGS) entry which is preliminary data.</text>
</comment>
<feature type="active site" description="O-isoaspartyl threonine intermediate" evidence="3">
    <location>
        <position position="15"/>
    </location>
</feature>
<dbReference type="PANTHER" id="PTHR11707">
    <property type="entry name" value="L-ASPARAGINASE"/>
    <property type="match status" value="1"/>
</dbReference>
<sequence length="346" mass="36925">MNRARTLVILGTGGTIAGVASAGGDNLHYRAAQLPIEALLAAVPQLREQLQAHQASLVAEQILQRDSKDMEPADWLQMARRIAQHLRQPDVRAVILTHGTDTLEETAWFLHRVLPASAKPVILVSAMRPATAPDADGPQNLRDACALALADGTPGGVMAVNTGVLHHAGHVRKAHPYRLASFSSGEYGPLGWIEAGQLRLAAPGMVPLSQPGSQDTPDWHGGGHHQHLLAWTDTDGPPAPAVAWVTSHAGFEPRAIDALVQAGFAGAVVAATGNGTLHHRLEAALQQACRQGLWVWITTRCAEGVVVGGERPADLPAHGEWRCVPLPAAKARVEMLLQRWQADYNQ</sequence>
<dbReference type="Proteomes" id="UP000278006">
    <property type="component" value="Unassembled WGS sequence"/>
</dbReference>
<dbReference type="InterPro" id="IPR036152">
    <property type="entry name" value="Asp/glu_Ase-like_sf"/>
</dbReference>
<dbReference type="PANTHER" id="PTHR11707:SF28">
    <property type="entry name" value="60 KDA LYSOPHOSPHOLIPASE"/>
    <property type="match status" value="1"/>
</dbReference>
<dbReference type="InterPro" id="IPR040919">
    <property type="entry name" value="Asparaginase_C"/>
</dbReference>
<dbReference type="AlphaFoldDB" id="A0A3M6QSV4"/>
<evidence type="ECO:0000256" key="5">
    <source>
        <dbReference type="PROSITE-ProRule" id="PRU10099"/>
    </source>
</evidence>
<dbReference type="InterPro" id="IPR020827">
    <property type="entry name" value="Asparaginase/glutaminase_AS1"/>
</dbReference>
<dbReference type="OrthoDB" id="9788068at2"/>
<evidence type="ECO:0000256" key="3">
    <source>
        <dbReference type="PIRSR" id="PIRSR001220-1"/>
    </source>
</evidence>
<dbReference type="InterPro" id="IPR037152">
    <property type="entry name" value="L-asparaginase_N_sf"/>
</dbReference>
<dbReference type="InterPro" id="IPR027474">
    <property type="entry name" value="L-asparaginase_N"/>
</dbReference>
<evidence type="ECO:0000259" key="8">
    <source>
        <dbReference type="Pfam" id="PF17763"/>
    </source>
</evidence>
<dbReference type="Gene3D" id="3.40.50.40">
    <property type="match status" value="1"/>
</dbReference>
<dbReference type="FunFam" id="3.40.50.1170:FF:000001">
    <property type="entry name" value="L-asparaginase 2"/>
    <property type="match status" value="1"/>
</dbReference>
<evidence type="ECO:0000259" key="7">
    <source>
        <dbReference type="Pfam" id="PF00710"/>
    </source>
</evidence>
<dbReference type="PIRSF" id="PIRSF001220">
    <property type="entry name" value="L-ASNase_gatD"/>
    <property type="match status" value="1"/>
</dbReference>
<reference evidence="9 10" key="1">
    <citation type="submission" date="2018-10" db="EMBL/GenBank/DDBJ databases">
        <title>Draft genome of Cortibacter populi DSM10536.</title>
        <authorList>
            <person name="Bernier A.-M."/>
            <person name="Bernard K."/>
        </authorList>
    </citation>
    <scope>NUCLEOTIDE SEQUENCE [LARGE SCALE GENOMIC DNA]</scope>
    <source>
        <strain evidence="9 10">DSM 105136</strain>
    </source>
</reference>
<dbReference type="PROSITE" id="PS00917">
    <property type="entry name" value="ASN_GLN_ASE_2"/>
    <property type="match status" value="1"/>
</dbReference>
<feature type="binding site" evidence="4">
    <location>
        <begin position="100"/>
        <end position="101"/>
    </location>
    <ligand>
        <name>substrate</name>
    </ligand>
</feature>
<dbReference type="InterPro" id="IPR027473">
    <property type="entry name" value="L-asparaginase_C"/>
</dbReference>
<dbReference type="SUPFAM" id="SSF53774">
    <property type="entry name" value="Glutaminase/Asparaginase"/>
    <property type="match status" value="1"/>
</dbReference>